<name>A0A542SLA9_9MICO</name>
<evidence type="ECO:0000313" key="3">
    <source>
        <dbReference type="Proteomes" id="UP000316181"/>
    </source>
</evidence>
<keyword evidence="3" id="KW-1185">Reference proteome</keyword>
<dbReference type="Gene3D" id="2.30.40.10">
    <property type="entry name" value="Urease, subunit C, domain 1"/>
    <property type="match status" value="1"/>
</dbReference>
<reference evidence="2 3" key="1">
    <citation type="submission" date="2019-06" db="EMBL/GenBank/DDBJ databases">
        <title>Sequencing the genomes of 1000 actinobacteria strains.</title>
        <authorList>
            <person name="Klenk H.-P."/>
        </authorList>
    </citation>
    <scope>NUCLEOTIDE SEQUENCE [LARGE SCALE GENOMIC DNA]</scope>
    <source>
        <strain evidence="2 3">DSM 10596</strain>
    </source>
</reference>
<dbReference type="InterPro" id="IPR032466">
    <property type="entry name" value="Metal_Hydrolase"/>
</dbReference>
<feature type="domain" description="Amidohydrolase-related" evidence="1">
    <location>
        <begin position="46"/>
        <end position="362"/>
    </location>
</feature>
<dbReference type="GO" id="GO:0016810">
    <property type="term" value="F:hydrolase activity, acting on carbon-nitrogen (but not peptide) bonds"/>
    <property type="evidence" value="ECO:0007669"/>
    <property type="project" value="InterPro"/>
</dbReference>
<dbReference type="InterPro" id="IPR006680">
    <property type="entry name" value="Amidohydro-rel"/>
</dbReference>
<dbReference type="Proteomes" id="UP000316181">
    <property type="component" value="Unassembled WGS sequence"/>
</dbReference>
<dbReference type="SUPFAM" id="SSF51556">
    <property type="entry name" value="Metallo-dependent hydrolases"/>
    <property type="match status" value="1"/>
</dbReference>
<dbReference type="EMBL" id="VFNV01000001">
    <property type="protein sequence ID" value="TQK75413.1"/>
    <property type="molecule type" value="Genomic_DNA"/>
</dbReference>
<dbReference type="AlphaFoldDB" id="A0A542SLA9"/>
<comment type="caution">
    <text evidence="2">The sequence shown here is derived from an EMBL/GenBank/DDBJ whole genome shotgun (WGS) entry which is preliminary data.</text>
</comment>
<dbReference type="PANTHER" id="PTHR43135">
    <property type="entry name" value="ALPHA-D-RIBOSE 1-METHYLPHOSPHONATE 5-TRIPHOSPHATE DIPHOSPHATASE"/>
    <property type="match status" value="1"/>
</dbReference>
<protein>
    <submittedName>
        <fullName evidence="2">Imidazolonepropionase-like amidohydrolase</fullName>
    </submittedName>
</protein>
<accession>A0A542SLA9</accession>
<evidence type="ECO:0000259" key="1">
    <source>
        <dbReference type="Pfam" id="PF01979"/>
    </source>
</evidence>
<dbReference type="RefSeq" id="WP_246043443.1">
    <property type="nucleotide sequence ID" value="NZ_BAAATB010000005.1"/>
</dbReference>
<dbReference type="Pfam" id="PF01979">
    <property type="entry name" value="Amidohydro_1"/>
    <property type="match status" value="1"/>
</dbReference>
<dbReference type="PANTHER" id="PTHR43135:SF4">
    <property type="entry name" value="AMIDOHYDROLASE-RELATED DOMAIN-CONTAINING PROTEIN"/>
    <property type="match status" value="1"/>
</dbReference>
<keyword evidence="2" id="KW-0378">Hydrolase</keyword>
<sequence>MAVLHLTGTIALGDGEEVGQAWVVGDRLTLQRPAGIPDATAAGFFFPGLADAHCHIGLGPGGAVDRAESLQQAIADRSAGVLAIRDAGSPADTRWLDEDTRMPRIIRAGRHLALPKRYLRHYARELASSTQLPQAMADEASRADGWVKLVGDWIDRSMGARADLRPLWGGDDLVAGVDAAHALGARVTVHTFAAATIADLLAASVDCIEHGTGLREADLPVLTQRGIAVTPTMLQIAQFDRIAAQGELKYPVFSAHMRAMHARRYDHVRMLYDAGVALLVGTDAGGTIGHGRIADECSELVRAGIPAQQVVAMASWRTRAFIGAPAVAESARADLVGYDRDPRRDIGVLRSPKYVIAAGTVVGPGPARGA</sequence>
<dbReference type="Gene3D" id="3.20.20.140">
    <property type="entry name" value="Metal-dependent hydrolases"/>
    <property type="match status" value="1"/>
</dbReference>
<gene>
    <name evidence="2" type="ORF">FB389_0039</name>
</gene>
<dbReference type="InterPro" id="IPR051781">
    <property type="entry name" value="Metallo-dep_Hydrolase"/>
</dbReference>
<dbReference type="InterPro" id="IPR011059">
    <property type="entry name" value="Metal-dep_hydrolase_composite"/>
</dbReference>
<proteinExistence type="predicted"/>
<organism evidence="2 3">
    <name type="scientific">Rarobacter incanus</name>
    <dbReference type="NCBI Taxonomy" id="153494"/>
    <lineage>
        <taxon>Bacteria</taxon>
        <taxon>Bacillati</taxon>
        <taxon>Actinomycetota</taxon>
        <taxon>Actinomycetes</taxon>
        <taxon>Micrococcales</taxon>
        <taxon>Rarobacteraceae</taxon>
        <taxon>Rarobacter</taxon>
    </lineage>
</organism>
<evidence type="ECO:0000313" key="2">
    <source>
        <dbReference type="EMBL" id="TQK75413.1"/>
    </source>
</evidence>